<protein>
    <recommendedName>
        <fullName evidence="6">Proteinase inhibitor I42 chagasin domain-containing protein</fullName>
    </recommendedName>
</protein>
<sequence length="146" mass="15348">MKMKTTASLVVPLAAGLALTAAAVAPASAAGAPRTHQRSAVAAEVVLGNEDKNRTVVVRSGDVIQVELKGSRSAGGVWAWDYPTSSDFQVLRHIGRGMDGNGNASGTFRAQDRGTAEINSTQECYPAPDWFCPAVIIPWKVTVVVQ</sequence>
<feature type="chain" id="PRO_5038354024" description="Proteinase inhibitor I42 chagasin domain-containing protein" evidence="3">
    <location>
        <begin position="30"/>
        <end position="146"/>
    </location>
</feature>
<dbReference type="InterPro" id="IPR036331">
    <property type="entry name" value="Chagasin-like_sf"/>
</dbReference>
<keyword evidence="5" id="KW-1185">Reference proteome</keyword>
<evidence type="ECO:0000256" key="3">
    <source>
        <dbReference type="SAM" id="SignalP"/>
    </source>
</evidence>
<dbReference type="EMBL" id="NSJV01000037">
    <property type="protein sequence ID" value="PAU50585.1"/>
    <property type="molecule type" value="Genomic_DNA"/>
</dbReference>
<dbReference type="GO" id="GO:0004869">
    <property type="term" value="F:cysteine-type endopeptidase inhibitor activity"/>
    <property type="evidence" value="ECO:0007669"/>
    <property type="project" value="UniProtKB-KW"/>
</dbReference>
<dbReference type="SUPFAM" id="SSF141066">
    <property type="entry name" value="ICP-like"/>
    <property type="match status" value="1"/>
</dbReference>
<dbReference type="Proteomes" id="UP000218944">
    <property type="component" value="Unassembled WGS sequence"/>
</dbReference>
<keyword evidence="1" id="KW-0646">Protease inhibitor</keyword>
<reference evidence="4 5" key="1">
    <citation type="submission" date="2017-08" db="EMBL/GenBank/DDBJ databases">
        <title>Genome sequence of Streptomyces albireticuli NRRL B-1670.</title>
        <authorList>
            <person name="Graham D.E."/>
            <person name="Mahan K.M."/>
            <person name="Klingeman D.M."/>
            <person name="Hettich R.L."/>
            <person name="Parry R.J."/>
            <person name="Spain J.C."/>
        </authorList>
    </citation>
    <scope>NUCLEOTIDE SEQUENCE [LARGE SCALE GENOMIC DNA]</scope>
    <source>
        <strain evidence="4 5">NRRL B-1670</strain>
    </source>
</reference>
<evidence type="ECO:0000256" key="2">
    <source>
        <dbReference type="ARBA" id="ARBA00022704"/>
    </source>
</evidence>
<organism evidence="4 5">
    <name type="scientific">Streptomyces albireticuli</name>
    <dbReference type="NCBI Taxonomy" id="1940"/>
    <lineage>
        <taxon>Bacteria</taxon>
        <taxon>Bacillati</taxon>
        <taxon>Actinomycetota</taxon>
        <taxon>Actinomycetes</taxon>
        <taxon>Kitasatosporales</taxon>
        <taxon>Streptomycetaceae</taxon>
        <taxon>Streptomyces</taxon>
    </lineage>
</organism>
<evidence type="ECO:0000313" key="5">
    <source>
        <dbReference type="Proteomes" id="UP000218944"/>
    </source>
</evidence>
<evidence type="ECO:0008006" key="6">
    <source>
        <dbReference type="Google" id="ProtNLM"/>
    </source>
</evidence>
<keyword evidence="3" id="KW-0732">Signal</keyword>
<name>A0A2A2DGD5_9ACTN</name>
<evidence type="ECO:0000313" key="4">
    <source>
        <dbReference type="EMBL" id="PAU50585.1"/>
    </source>
</evidence>
<dbReference type="AlphaFoldDB" id="A0A2A2DGD5"/>
<evidence type="ECO:0000256" key="1">
    <source>
        <dbReference type="ARBA" id="ARBA00022690"/>
    </source>
</evidence>
<proteinExistence type="predicted"/>
<keyword evidence="2" id="KW-0789">Thiol protease inhibitor</keyword>
<comment type="caution">
    <text evidence="4">The sequence shown here is derived from an EMBL/GenBank/DDBJ whole genome shotgun (WGS) entry which is preliminary data.</text>
</comment>
<gene>
    <name evidence="4" type="ORF">CK936_01780</name>
</gene>
<feature type="signal peptide" evidence="3">
    <location>
        <begin position="1"/>
        <end position="29"/>
    </location>
</feature>
<accession>A0A2A2DGD5</accession>